<sequence>MDRQLLECQVCKRRFTQKSSLVRHSRRCTTAPTPSLRQKSCRQCTVSKSRCNLQRPSCSRCLQREAPCEYVTFRESAAQSQSGGICDSNLIQGISSANEQVEDYSTVASGALVRTGAPSRIEYGDSSGQLQPASSSYYQIDVDVLFTPEASSGNFTGLLLPDRNPVDDFPLPFPSGSEEASNSISSTLGCIDPPHTSSLPSPEISIGDDWMLPLLPPADAAPPLARHSMEVLLRVLRTWPRILAKEFQLPPMIHPSQVAHRTLPQPLANCFTLCKMWAGHWDGASEMVRDTVLKEMKSLFERYQILDEASLLAALQALVMYTIILLFPSRVQTSVSSVDQSVFASLQKVVYHIVGTGLVLEEEKGHTRPTWEAWIHVTAKRRAILTLYLLHWSYSVYNCLPSFDCAELGFMPAPAPKVLWQASRKEQWETMYNRWLAQWNGNEYMMREFGAIEPGPVVNPRAELWLEDADELGILFFSIGNILP</sequence>
<feature type="domain" description="Zn(2)-C6 fungal-type" evidence="7">
    <location>
        <begin position="40"/>
        <end position="70"/>
    </location>
</feature>
<dbReference type="PANTHER" id="PTHR47660">
    <property type="entry name" value="TRANSCRIPTION FACTOR WITH C2H2 AND ZN(2)-CYS(6) DNA BINDING DOMAIN (EUROFUNG)-RELATED-RELATED"/>
    <property type="match status" value="1"/>
</dbReference>
<keyword evidence="1" id="KW-0479">Metal-binding</keyword>
<keyword evidence="4" id="KW-0804">Transcription</keyword>
<proteinExistence type="predicted"/>
<evidence type="ECO:0000313" key="9">
    <source>
        <dbReference type="EMBL" id="OCL10846.1"/>
    </source>
</evidence>
<dbReference type="InterPro" id="IPR001138">
    <property type="entry name" value="Zn2Cys6_DnaBD"/>
</dbReference>
<evidence type="ECO:0000256" key="1">
    <source>
        <dbReference type="ARBA" id="ARBA00022723"/>
    </source>
</evidence>
<organism evidence="9 10">
    <name type="scientific">Glonium stellatum</name>
    <dbReference type="NCBI Taxonomy" id="574774"/>
    <lineage>
        <taxon>Eukaryota</taxon>
        <taxon>Fungi</taxon>
        <taxon>Dikarya</taxon>
        <taxon>Ascomycota</taxon>
        <taxon>Pezizomycotina</taxon>
        <taxon>Dothideomycetes</taxon>
        <taxon>Pleosporomycetidae</taxon>
        <taxon>Gloniales</taxon>
        <taxon>Gloniaceae</taxon>
        <taxon>Glonium</taxon>
    </lineage>
</organism>
<dbReference type="AlphaFoldDB" id="A0A8E2F5C8"/>
<dbReference type="GO" id="GO:0000981">
    <property type="term" value="F:DNA-binding transcription factor activity, RNA polymerase II-specific"/>
    <property type="evidence" value="ECO:0007669"/>
    <property type="project" value="InterPro"/>
</dbReference>
<evidence type="ECO:0000256" key="2">
    <source>
        <dbReference type="ARBA" id="ARBA00022833"/>
    </source>
</evidence>
<keyword evidence="10" id="KW-1185">Reference proteome</keyword>
<keyword evidence="5" id="KW-0539">Nucleus</keyword>
<dbReference type="GO" id="GO:0008270">
    <property type="term" value="F:zinc ion binding"/>
    <property type="evidence" value="ECO:0007669"/>
    <property type="project" value="UniProtKB-KW"/>
</dbReference>
<dbReference type="Proteomes" id="UP000250140">
    <property type="component" value="Unassembled WGS sequence"/>
</dbReference>
<evidence type="ECO:0000259" key="7">
    <source>
        <dbReference type="PROSITE" id="PS50048"/>
    </source>
</evidence>
<evidence type="ECO:0000313" key="10">
    <source>
        <dbReference type="Proteomes" id="UP000250140"/>
    </source>
</evidence>
<evidence type="ECO:0000256" key="3">
    <source>
        <dbReference type="ARBA" id="ARBA00023015"/>
    </source>
</evidence>
<dbReference type="PROSITE" id="PS00463">
    <property type="entry name" value="ZN2_CY6_FUNGAL_1"/>
    <property type="match status" value="1"/>
</dbReference>
<protein>
    <recommendedName>
        <fullName evidence="11">Zn(2)-C6 fungal-type domain-containing protein</fullName>
    </recommendedName>
</protein>
<dbReference type="EMBL" id="KV749152">
    <property type="protein sequence ID" value="OCL10846.1"/>
    <property type="molecule type" value="Genomic_DNA"/>
</dbReference>
<dbReference type="SUPFAM" id="SSF57701">
    <property type="entry name" value="Zn2/Cys6 DNA-binding domain"/>
    <property type="match status" value="1"/>
</dbReference>
<evidence type="ECO:0000256" key="5">
    <source>
        <dbReference type="ARBA" id="ARBA00023242"/>
    </source>
</evidence>
<keyword evidence="2" id="KW-0862">Zinc</keyword>
<dbReference type="SMART" id="SM00066">
    <property type="entry name" value="GAL4"/>
    <property type="match status" value="1"/>
</dbReference>
<dbReference type="InterPro" id="IPR013087">
    <property type="entry name" value="Znf_C2H2_type"/>
</dbReference>
<gene>
    <name evidence="9" type="ORF">AOQ84DRAFT_396607</name>
</gene>
<dbReference type="InterPro" id="IPR036864">
    <property type="entry name" value="Zn2-C6_fun-type_DNA-bd_sf"/>
</dbReference>
<evidence type="ECO:0008006" key="11">
    <source>
        <dbReference type="Google" id="ProtNLM"/>
    </source>
</evidence>
<dbReference type="PROSITE" id="PS50157">
    <property type="entry name" value="ZINC_FINGER_C2H2_2"/>
    <property type="match status" value="1"/>
</dbReference>
<dbReference type="Pfam" id="PF00172">
    <property type="entry name" value="Zn_clus"/>
    <property type="match status" value="1"/>
</dbReference>
<evidence type="ECO:0000256" key="4">
    <source>
        <dbReference type="ARBA" id="ARBA00023163"/>
    </source>
</evidence>
<name>A0A8E2F5C8_9PEZI</name>
<accession>A0A8E2F5C8</accession>
<keyword evidence="3" id="KW-0805">Transcription regulation</keyword>
<dbReference type="PROSITE" id="PS50048">
    <property type="entry name" value="ZN2_CY6_FUNGAL_2"/>
    <property type="match status" value="1"/>
</dbReference>
<dbReference type="PANTHER" id="PTHR47660:SF3">
    <property type="entry name" value="FINGER DOMAIN PROTEIN, PUTATIVE (AFU_ORTHOLOGUE AFUA_4G03310)-RELATED"/>
    <property type="match status" value="1"/>
</dbReference>
<dbReference type="CDD" id="cd00067">
    <property type="entry name" value="GAL4"/>
    <property type="match status" value="1"/>
</dbReference>
<dbReference type="OrthoDB" id="2441642at2759"/>
<dbReference type="Gene3D" id="4.10.240.10">
    <property type="entry name" value="Zn(2)-C6 fungal-type DNA-binding domain"/>
    <property type="match status" value="1"/>
</dbReference>
<evidence type="ECO:0000256" key="6">
    <source>
        <dbReference type="PROSITE-ProRule" id="PRU00042"/>
    </source>
</evidence>
<keyword evidence="6" id="KW-0863">Zinc-finger</keyword>
<reference evidence="9 10" key="1">
    <citation type="journal article" date="2016" name="Nat. Commun.">
        <title>Ectomycorrhizal ecology is imprinted in the genome of the dominant symbiotic fungus Cenococcum geophilum.</title>
        <authorList>
            <consortium name="DOE Joint Genome Institute"/>
            <person name="Peter M."/>
            <person name="Kohler A."/>
            <person name="Ohm R.A."/>
            <person name="Kuo A."/>
            <person name="Krutzmann J."/>
            <person name="Morin E."/>
            <person name="Arend M."/>
            <person name="Barry K.W."/>
            <person name="Binder M."/>
            <person name="Choi C."/>
            <person name="Clum A."/>
            <person name="Copeland A."/>
            <person name="Grisel N."/>
            <person name="Haridas S."/>
            <person name="Kipfer T."/>
            <person name="LaButti K."/>
            <person name="Lindquist E."/>
            <person name="Lipzen A."/>
            <person name="Maire R."/>
            <person name="Meier B."/>
            <person name="Mihaltcheva S."/>
            <person name="Molinier V."/>
            <person name="Murat C."/>
            <person name="Poggeler S."/>
            <person name="Quandt C.A."/>
            <person name="Sperisen C."/>
            <person name="Tritt A."/>
            <person name="Tisserant E."/>
            <person name="Crous P.W."/>
            <person name="Henrissat B."/>
            <person name="Nehls U."/>
            <person name="Egli S."/>
            <person name="Spatafora J.W."/>
            <person name="Grigoriev I.V."/>
            <person name="Martin F.M."/>
        </authorList>
    </citation>
    <scope>NUCLEOTIDE SEQUENCE [LARGE SCALE GENOMIC DNA]</scope>
    <source>
        <strain evidence="9 10">CBS 207.34</strain>
    </source>
</reference>
<evidence type="ECO:0000259" key="8">
    <source>
        <dbReference type="PROSITE" id="PS50157"/>
    </source>
</evidence>
<feature type="domain" description="C2H2-type" evidence="8">
    <location>
        <begin position="6"/>
        <end position="34"/>
    </location>
</feature>